<evidence type="ECO:0000313" key="3">
    <source>
        <dbReference type="Proteomes" id="UP001465976"/>
    </source>
</evidence>
<dbReference type="InterPro" id="IPR053206">
    <property type="entry name" value="Dimeric_xanthone_biosynth"/>
</dbReference>
<dbReference type="InterPro" id="IPR012312">
    <property type="entry name" value="Hemerythrin-like"/>
</dbReference>
<dbReference type="PANTHER" id="PTHR38048">
    <property type="entry name" value="EXPRESSED PROTEIN"/>
    <property type="match status" value="1"/>
</dbReference>
<name>A0ABR3FM23_9AGAR</name>
<comment type="caution">
    <text evidence="2">The sequence shown here is derived from an EMBL/GenBank/DDBJ whole genome shotgun (WGS) entry which is preliminary data.</text>
</comment>
<keyword evidence="3" id="KW-1185">Reference proteome</keyword>
<proteinExistence type="predicted"/>
<evidence type="ECO:0000313" key="2">
    <source>
        <dbReference type="EMBL" id="KAL0576471.1"/>
    </source>
</evidence>
<dbReference type="Gene3D" id="1.20.120.520">
    <property type="entry name" value="nmb1532 protein domain like"/>
    <property type="match status" value="1"/>
</dbReference>
<feature type="domain" description="Hemerythrin-like" evidence="1">
    <location>
        <begin position="21"/>
        <end position="142"/>
    </location>
</feature>
<dbReference type="Proteomes" id="UP001465976">
    <property type="component" value="Unassembled WGS sequence"/>
</dbReference>
<gene>
    <name evidence="2" type="ORF">V5O48_005516</name>
</gene>
<sequence>MSPQPQHPAPSDPYELFQWNMIRAHENFQIGLDRILQLVQSPPTDDISHFCGYLQAWGAAIHAHHETEEAFVFPFLSTKMNMKEEEGEHKAIHERLDRFLKYVAECKKDPKTFDGSRTTKMVEELRDVLLPHLNAEVEHIAPSNLREAGFSEQEMNELLITWLPIAIVEGLSKEARKHGDPFLVVPFMISHTPPEHRAFPEGGWFLKKVLVPFIFARRDKGYWKYSPYSMS</sequence>
<protein>
    <recommendedName>
        <fullName evidence="1">Hemerythrin-like domain-containing protein</fullName>
    </recommendedName>
</protein>
<dbReference type="Pfam" id="PF01814">
    <property type="entry name" value="Hemerythrin"/>
    <property type="match status" value="1"/>
</dbReference>
<organism evidence="2 3">
    <name type="scientific">Marasmius crinis-equi</name>
    <dbReference type="NCBI Taxonomy" id="585013"/>
    <lineage>
        <taxon>Eukaryota</taxon>
        <taxon>Fungi</taxon>
        <taxon>Dikarya</taxon>
        <taxon>Basidiomycota</taxon>
        <taxon>Agaricomycotina</taxon>
        <taxon>Agaricomycetes</taxon>
        <taxon>Agaricomycetidae</taxon>
        <taxon>Agaricales</taxon>
        <taxon>Marasmiineae</taxon>
        <taxon>Marasmiaceae</taxon>
        <taxon>Marasmius</taxon>
    </lineage>
</organism>
<reference evidence="2 3" key="1">
    <citation type="submission" date="2024-02" db="EMBL/GenBank/DDBJ databases">
        <title>A draft genome for the cacao thread blight pathogen Marasmius crinis-equi.</title>
        <authorList>
            <person name="Cohen S.P."/>
            <person name="Baruah I.K."/>
            <person name="Amoako-Attah I."/>
            <person name="Bukari Y."/>
            <person name="Meinhardt L.W."/>
            <person name="Bailey B.A."/>
        </authorList>
    </citation>
    <scope>NUCLEOTIDE SEQUENCE [LARGE SCALE GENOMIC DNA]</scope>
    <source>
        <strain evidence="2 3">GH-76</strain>
    </source>
</reference>
<accession>A0ABR3FM23</accession>
<dbReference type="EMBL" id="JBAHYK010000221">
    <property type="protein sequence ID" value="KAL0576471.1"/>
    <property type="molecule type" value="Genomic_DNA"/>
</dbReference>
<evidence type="ECO:0000259" key="1">
    <source>
        <dbReference type="Pfam" id="PF01814"/>
    </source>
</evidence>
<dbReference type="PANTHER" id="PTHR38048:SF1">
    <property type="entry name" value="HEMERYTHRIN-LIKE DOMAIN-CONTAINING PROTEIN"/>
    <property type="match status" value="1"/>
</dbReference>